<evidence type="ECO:0000256" key="1">
    <source>
        <dbReference type="SAM" id="Coils"/>
    </source>
</evidence>
<keyword evidence="1" id="KW-0175">Coiled coil</keyword>
<evidence type="ECO:0008006" key="4">
    <source>
        <dbReference type="Google" id="ProtNLM"/>
    </source>
</evidence>
<dbReference type="PANTHER" id="PTHR45703:SF36">
    <property type="entry name" value="DYNEIN HEAVY CHAIN, CYTOPLASMIC"/>
    <property type="match status" value="1"/>
</dbReference>
<dbReference type="EMBL" id="MPUH01000716">
    <property type="protein sequence ID" value="OMJ74993.1"/>
    <property type="molecule type" value="Genomic_DNA"/>
</dbReference>
<dbReference type="GO" id="GO:0030286">
    <property type="term" value="C:dynein complex"/>
    <property type="evidence" value="ECO:0007669"/>
    <property type="project" value="InterPro"/>
</dbReference>
<dbReference type="Gene3D" id="1.20.920.20">
    <property type="match status" value="1"/>
</dbReference>
<evidence type="ECO:0000313" key="2">
    <source>
        <dbReference type="EMBL" id="OMJ74993.1"/>
    </source>
</evidence>
<evidence type="ECO:0000313" key="3">
    <source>
        <dbReference type="Proteomes" id="UP000187209"/>
    </source>
</evidence>
<sequence>MNADNIVLMIFLWDYGYVGKQGTDVFKVILDSARELILSLHAKSFEIKKEVDRKVIASKFFSFDNIPEAKKGVGKPYSRPGHFMSEQPMNFRESYSEEPQVSESELYNAVNQVETSLRALTQSDIIELRASSSNPLVLKVLQMVCILKGYNASTWNNIKEMLDSRTFKIELGMIDVFKISKRQSQIIRNLLKENPKLTTESLSRVSLPAATLLSWIQGILTWHAGKNIVRAAPLENPEMRKSSQVVNASWGNQIIPRSPQQIDEEVEDELITVKKLKGSPELEDKLRKTRELKVEYEERIERILKTRLDEVNFEGDKIDLTDEDIINYLSSQSLQQHPTSVLLALVDKLKDRRLAESS</sequence>
<protein>
    <recommendedName>
        <fullName evidence="4">Dynein heavy chain coiled coil stalk domain-containing protein</fullName>
    </recommendedName>
</protein>
<dbReference type="GO" id="GO:0007018">
    <property type="term" value="P:microtubule-based movement"/>
    <property type="evidence" value="ECO:0007669"/>
    <property type="project" value="InterPro"/>
</dbReference>
<reference evidence="2 3" key="1">
    <citation type="submission" date="2016-11" db="EMBL/GenBank/DDBJ databases">
        <title>The macronuclear genome of Stentor coeruleus: a giant cell with tiny introns.</title>
        <authorList>
            <person name="Slabodnick M."/>
            <person name="Ruby J.G."/>
            <person name="Reiff S.B."/>
            <person name="Swart E.C."/>
            <person name="Gosai S."/>
            <person name="Prabakaran S."/>
            <person name="Witkowska E."/>
            <person name="Larue G.E."/>
            <person name="Fisher S."/>
            <person name="Freeman R.M."/>
            <person name="Gunawardena J."/>
            <person name="Chu W."/>
            <person name="Stover N.A."/>
            <person name="Gregory B.D."/>
            <person name="Nowacki M."/>
            <person name="Derisi J."/>
            <person name="Roy S.W."/>
            <person name="Marshall W.F."/>
            <person name="Sood P."/>
        </authorList>
    </citation>
    <scope>NUCLEOTIDE SEQUENCE [LARGE SCALE GENOMIC DNA]</scope>
    <source>
        <strain evidence="2">WM001</strain>
    </source>
</reference>
<gene>
    <name evidence="2" type="ORF">SteCoe_25950</name>
</gene>
<accession>A0A1R2BDZ6</accession>
<comment type="caution">
    <text evidence="2">The sequence shown here is derived from an EMBL/GenBank/DDBJ whole genome shotgun (WGS) entry which is preliminary data.</text>
</comment>
<dbReference type="GO" id="GO:0045505">
    <property type="term" value="F:dynein intermediate chain binding"/>
    <property type="evidence" value="ECO:0007669"/>
    <property type="project" value="InterPro"/>
</dbReference>
<proteinExistence type="predicted"/>
<keyword evidence="3" id="KW-1185">Reference proteome</keyword>
<dbReference type="AlphaFoldDB" id="A0A1R2BDZ6"/>
<dbReference type="GO" id="GO:0051959">
    <property type="term" value="F:dynein light intermediate chain binding"/>
    <property type="evidence" value="ECO:0007669"/>
    <property type="project" value="InterPro"/>
</dbReference>
<organism evidence="2 3">
    <name type="scientific">Stentor coeruleus</name>
    <dbReference type="NCBI Taxonomy" id="5963"/>
    <lineage>
        <taxon>Eukaryota</taxon>
        <taxon>Sar</taxon>
        <taxon>Alveolata</taxon>
        <taxon>Ciliophora</taxon>
        <taxon>Postciliodesmatophora</taxon>
        <taxon>Heterotrichea</taxon>
        <taxon>Heterotrichida</taxon>
        <taxon>Stentoridae</taxon>
        <taxon>Stentor</taxon>
    </lineage>
</organism>
<dbReference type="InterPro" id="IPR026983">
    <property type="entry name" value="DHC"/>
</dbReference>
<dbReference type="PANTHER" id="PTHR45703">
    <property type="entry name" value="DYNEIN HEAVY CHAIN"/>
    <property type="match status" value="1"/>
</dbReference>
<name>A0A1R2BDZ6_9CILI</name>
<feature type="coiled-coil region" evidence="1">
    <location>
        <begin position="279"/>
        <end position="306"/>
    </location>
</feature>
<dbReference type="Proteomes" id="UP000187209">
    <property type="component" value="Unassembled WGS sequence"/>
</dbReference>